<dbReference type="PANTHER" id="PTHR21240">
    <property type="entry name" value="2-AMINO-3-CARBOXYLMUCONATE-6-SEMIALDEHYDE DECARBOXYLASE"/>
    <property type="match status" value="1"/>
</dbReference>
<name>A0ABD6AEV8_9EURY</name>
<evidence type="ECO:0000313" key="4">
    <source>
        <dbReference type="Proteomes" id="UP001596547"/>
    </source>
</evidence>
<proteinExistence type="predicted"/>
<dbReference type="AlphaFoldDB" id="A0ABD6AEV8"/>
<dbReference type="InterPro" id="IPR032465">
    <property type="entry name" value="ACMSD"/>
</dbReference>
<dbReference type="Pfam" id="PF04909">
    <property type="entry name" value="Amidohydro_2"/>
    <property type="match status" value="1"/>
</dbReference>
<evidence type="ECO:0000259" key="2">
    <source>
        <dbReference type="Pfam" id="PF04909"/>
    </source>
</evidence>
<keyword evidence="4" id="KW-1185">Reference proteome</keyword>
<sequence>MAAQSQQSKLLEETTIVDTDVHLSISPKEVAEYTDEPFRSHMVNEGYSPLPSSGWDRNLRGKIEHYSVKSPEDVQETLCEEFGIDHPILNATSKLTRLPQTDLAVHLQSAYNDFLLDQYLDEYDHFYGLASLATQDPEKAAEELDRLGDEKQIVGAYIATTGPNPPLGDPSYDVIYEAAEDNDLHIGYHGSGGAFMFEFPRQNQAFEKFIEVHTAAHTWSQMMTLTSLIVNGTPVKFPDLNFTFLEAGIGWIPMMMFRLNKEYSIRRSEAPLLEKSPEEYIREFYFASQPIGESNDPKHMQQLIEIVGADSLAFATDYPHWDFDHPEALDKHLRAYFTAEEREKVLYKNAAEAFGLRL</sequence>
<dbReference type="SUPFAM" id="SSF51556">
    <property type="entry name" value="Metallo-dependent hydrolases"/>
    <property type="match status" value="1"/>
</dbReference>
<dbReference type="RefSeq" id="WP_276306156.1">
    <property type="nucleotide sequence ID" value="NZ_CP119993.1"/>
</dbReference>
<keyword evidence="1" id="KW-0456">Lyase</keyword>
<dbReference type="GO" id="GO:0016829">
    <property type="term" value="F:lyase activity"/>
    <property type="evidence" value="ECO:0007669"/>
    <property type="project" value="UniProtKB-KW"/>
</dbReference>
<accession>A0ABD6AEV8</accession>
<dbReference type="GeneID" id="79317806"/>
<reference evidence="3 4" key="1">
    <citation type="journal article" date="2019" name="Int. J. Syst. Evol. Microbiol.">
        <title>The Global Catalogue of Microorganisms (GCM) 10K type strain sequencing project: providing services to taxonomists for standard genome sequencing and annotation.</title>
        <authorList>
            <consortium name="The Broad Institute Genomics Platform"/>
            <consortium name="The Broad Institute Genome Sequencing Center for Infectious Disease"/>
            <person name="Wu L."/>
            <person name="Ma J."/>
        </authorList>
    </citation>
    <scope>NUCLEOTIDE SEQUENCE [LARGE SCALE GENOMIC DNA]</scope>
    <source>
        <strain evidence="3 4">PSR21</strain>
    </source>
</reference>
<evidence type="ECO:0000313" key="3">
    <source>
        <dbReference type="EMBL" id="MFC7319007.1"/>
    </source>
</evidence>
<dbReference type="Gene3D" id="3.20.20.140">
    <property type="entry name" value="Metal-dependent hydrolases"/>
    <property type="match status" value="1"/>
</dbReference>
<dbReference type="InterPro" id="IPR006680">
    <property type="entry name" value="Amidohydro-rel"/>
</dbReference>
<protein>
    <submittedName>
        <fullName evidence="3">Amidohydrolase family protein</fullName>
    </submittedName>
</protein>
<dbReference type="EMBL" id="JBHTBF010000003">
    <property type="protein sequence ID" value="MFC7319007.1"/>
    <property type="molecule type" value="Genomic_DNA"/>
</dbReference>
<gene>
    <name evidence="3" type="ORF">ACFQPE_19735</name>
</gene>
<dbReference type="PANTHER" id="PTHR21240:SF28">
    <property type="entry name" value="ISO-OROTATE DECARBOXYLASE (EUROFUNG)"/>
    <property type="match status" value="1"/>
</dbReference>
<dbReference type="InterPro" id="IPR032466">
    <property type="entry name" value="Metal_Hydrolase"/>
</dbReference>
<organism evidence="3 4">
    <name type="scientific">Halomarina halobia</name>
    <dbReference type="NCBI Taxonomy" id="3033386"/>
    <lineage>
        <taxon>Archaea</taxon>
        <taxon>Methanobacteriati</taxon>
        <taxon>Methanobacteriota</taxon>
        <taxon>Stenosarchaea group</taxon>
        <taxon>Halobacteria</taxon>
        <taxon>Halobacteriales</taxon>
        <taxon>Natronomonadaceae</taxon>
        <taxon>Halomarina</taxon>
    </lineage>
</organism>
<comment type="caution">
    <text evidence="3">The sequence shown here is derived from an EMBL/GenBank/DDBJ whole genome shotgun (WGS) entry which is preliminary data.</text>
</comment>
<feature type="domain" description="Amidohydrolase-related" evidence="2">
    <location>
        <begin position="106"/>
        <end position="356"/>
    </location>
</feature>
<evidence type="ECO:0000256" key="1">
    <source>
        <dbReference type="ARBA" id="ARBA00023239"/>
    </source>
</evidence>
<dbReference type="Proteomes" id="UP001596547">
    <property type="component" value="Unassembled WGS sequence"/>
</dbReference>